<evidence type="ECO:0000313" key="8">
    <source>
        <dbReference type="Proteomes" id="UP000253551"/>
    </source>
</evidence>
<dbReference type="Gene3D" id="3.80.20.20">
    <property type="entry name" value="Receptor L-domain"/>
    <property type="match status" value="1"/>
</dbReference>
<evidence type="ECO:0000256" key="5">
    <source>
        <dbReference type="ARBA" id="ARBA00023180"/>
    </source>
</evidence>
<keyword evidence="5" id="KW-0325">Glycoprotein</keyword>
<dbReference type="GO" id="GO:0009986">
    <property type="term" value="C:cell surface"/>
    <property type="evidence" value="ECO:0007669"/>
    <property type="project" value="TreeGrafter"/>
</dbReference>
<dbReference type="InterPro" id="IPR036941">
    <property type="entry name" value="Rcpt_L-dom_sf"/>
</dbReference>
<dbReference type="GO" id="GO:0009277">
    <property type="term" value="C:fungal-type cell wall"/>
    <property type="evidence" value="ECO:0007669"/>
    <property type="project" value="TreeGrafter"/>
</dbReference>
<dbReference type="GO" id="GO:0005886">
    <property type="term" value="C:plasma membrane"/>
    <property type="evidence" value="ECO:0007669"/>
    <property type="project" value="TreeGrafter"/>
</dbReference>
<keyword evidence="3" id="KW-0964">Secreted</keyword>
<name>A0A367KRA9_RHIST</name>
<dbReference type="OrthoDB" id="536881at2759"/>
<evidence type="ECO:0008006" key="9">
    <source>
        <dbReference type="Google" id="ProtNLM"/>
    </source>
</evidence>
<organism evidence="7 8">
    <name type="scientific">Rhizopus stolonifer</name>
    <name type="common">Rhizopus nigricans</name>
    <dbReference type="NCBI Taxonomy" id="4846"/>
    <lineage>
        <taxon>Eukaryota</taxon>
        <taxon>Fungi</taxon>
        <taxon>Fungi incertae sedis</taxon>
        <taxon>Mucoromycota</taxon>
        <taxon>Mucoromycotina</taxon>
        <taxon>Mucoromycetes</taxon>
        <taxon>Mucorales</taxon>
        <taxon>Mucorineae</taxon>
        <taxon>Rhizopodaceae</taxon>
        <taxon>Rhizopus</taxon>
    </lineage>
</organism>
<dbReference type="EMBL" id="PJQM01000589">
    <property type="protein sequence ID" value="RCI04745.1"/>
    <property type="molecule type" value="Genomic_DNA"/>
</dbReference>
<dbReference type="GO" id="GO:0031505">
    <property type="term" value="P:fungal-type cell wall organization"/>
    <property type="evidence" value="ECO:0007669"/>
    <property type="project" value="TreeGrafter"/>
</dbReference>
<dbReference type="AlphaFoldDB" id="A0A367KRA9"/>
<dbReference type="SUPFAM" id="SSF52058">
    <property type="entry name" value="L domain-like"/>
    <property type="match status" value="2"/>
</dbReference>
<feature type="chain" id="PRO_5016613447" description="Meiotic expression up-regulated protein 10" evidence="6">
    <location>
        <begin position="25"/>
        <end position="395"/>
    </location>
</feature>
<evidence type="ECO:0000256" key="2">
    <source>
        <dbReference type="ARBA" id="ARBA00022512"/>
    </source>
</evidence>
<gene>
    <name evidence="7" type="ORF">CU098_008978</name>
</gene>
<dbReference type="Proteomes" id="UP000253551">
    <property type="component" value="Unassembled WGS sequence"/>
</dbReference>
<keyword evidence="2" id="KW-0134">Cell wall</keyword>
<dbReference type="PANTHER" id="PTHR31018:SF3">
    <property type="entry name" value="RECEPTOR PROTEIN-TYROSINE KINASE"/>
    <property type="match status" value="1"/>
</dbReference>
<feature type="signal peptide" evidence="6">
    <location>
        <begin position="1"/>
        <end position="24"/>
    </location>
</feature>
<reference evidence="7 8" key="1">
    <citation type="journal article" date="2018" name="G3 (Bethesda)">
        <title>Phylogenetic and Phylogenomic Definition of Rhizopus Species.</title>
        <authorList>
            <person name="Gryganskyi A.P."/>
            <person name="Golan J."/>
            <person name="Dolatabadi S."/>
            <person name="Mondo S."/>
            <person name="Robb S."/>
            <person name="Idnurm A."/>
            <person name="Muszewska A."/>
            <person name="Steczkiewicz K."/>
            <person name="Masonjones S."/>
            <person name="Liao H.L."/>
            <person name="Gajdeczka M.T."/>
            <person name="Anike F."/>
            <person name="Vuek A."/>
            <person name="Anishchenko I.M."/>
            <person name="Voigt K."/>
            <person name="de Hoog G.S."/>
            <person name="Smith M.E."/>
            <person name="Heitman J."/>
            <person name="Vilgalys R."/>
            <person name="Stajich J.E."/>
        </authorList>
    </citation>
    <scope>NUCLEOTIDE SEQUENCE [LARGE SCALE GENOMIC DNA]</scope>
    <source>
        <strain evidence="7 8">LSU 92-RS-03</strain>
    </source>
</reference>
<accession>A0A367KRA9</accession>
<evidence type="ECO:0000313" key="7">
    <source>
        <dbReference type="EMBL" id="RCI04745.1"/>
    </source>
</evidence>
<evidence type="ECO:0000256" key="4">
    <source>
        <dbReference type="ARBA" id="ARBA00022729"/>
    </source>
</evidence>
<proteinExistence type="predicted"/>
<dbReference type="InterPro" id="IPR051648">
    <property type="entry name" value="CWI-Assembly_Regulator"/>
</dbReference>
<comment type="subcellular location">
    <subcellularLocation>
        <location evidence="1">Secreted</location>
        <location evidence="1">Cell wall</location>
    </subcellularLocation>
</comment>
<keyword evidence="4 6" id="KW-0732">Signal</keyword>
<sequence length="395" mass="41939">MKLPVYARFGFVFAAALLATHVEAGCSGELKVVTQHDLDQVRSCKTYSGNIVIDNVGVADLKVNGIELVEGDILVKNNDGLMSFSMPKLQGVNGHIVFSNNKILSAIDIKQVYALRGIEVAVHPALNELVFATGLSQAEKISITDTTITKFDGIKLNSVKDIEISNNIYLKNLSFGNMTKIGNILVSANSPSMQVDLDQVESLHDATFRNVAGISLKNLKKVGGDISFISNSFESLTLPIASDIGGTLTLTENMLLNNLSMPHLNHLGGALSVNNNNKLNSISAFASLQQVDGTLDITGGFDELDFPVLVDVRGGLNIQTSSDQFSCDNVNKLKHGIIKGNAFICKSAVAQPQSNLHGGKGGGKGGNGNFESAANTLTYHAGYLTLLGATLACMI</sequence>
<protein>
    <recommendedName>
        <fullName evidence="9">Meiotic expression up-regulated protein 10</fullName>
    </recommendedName>
</protein>
<comment type="caution">
    <text evidence="7">The sequence shown here is derived from an EMBL/GenBank/DDBJ whole genome shotgun (WGS) entry which is preliminary data.</text>
</comment>
<evidence type="ECO:0000256" key="6">
    <source>
        <dbReference type="SAM" id="SignalP"/>
    </source>
</evidence>
<dbReference type="STRING" id="4846.A0A367KRA9"/>
<dbReference type="PANTHER" id="PTHR31018">
    <property type="entry name" value="SPORULATION-SPECIFIC PROTEIN-RELATED"/>
    <property type="match status" value="1"/>
</dbReference>
<evidence type="ECO:0000256" key="1">
    <source>
        <dbReference type="ARBA" id="ARBA00004191"/>
    </source>
</evidence>
<evidence type="ECO:0000256" key="3">
    <source>
        <dbReference type="ARBA" id="ARBA00022525"/>
    </source>
</evidence>
<keyword evidence="8" id="KW-1185">Reference proteome</keyword>